<dbReference type="Proteomes" id="UP000747399">
    <property type="component" value="Unassembled WGS sequence"/>
</dbReference>
<feature type="compositionally biased region" description="Acidic residues" evidence="1">
    <location>
        <begin position="975"/>
        <end position="986"/>
    </location>
</feature>
<dbReference type="PANTHER" id="PTHR24216:SF65">
    <property type="entry name" value="PAXILLIN-LIKE PROTEIN 1"/>
    <property type="match status" value="1"/>
</dbReference>
<accession>A0A8J4ATH3</accession>
<feature type="compositionally biased region" description="Low complexity" evidence="1">
    <location>
        <begin position="405"/>
        <end position="423"/>
    </location>
</feature>
<feature type="compositionally biased region" description="Low complexity" evidence="1">
    <location>
        <begin position="640"/>
        <end position="649"/>
    </location>
</feature>
<feature type="region of interest" description="Disordered" evidence="1">
    <location>
        <begin position="617"/>
        <end position="652"/>
    </location>
</feature>
<feature type="compositionally biased region" description="Low complexity" evidence="1">
    <location>
        <begin position="1392"/>
        <end position="1406"/>
    </location>
</feature>
<feature type="compositionally biased region" description="Acidic residues" evidence="1">
    <location>
        <begin position="258"/>
        <end position="270"/>
    </location>
</feature>
<name>A0A8J4ATH3_9CHLO</name>
<feature type="compositionally biased region" description="Basic and acidic residues" evidence="1">
    <location>
        <begin position="987"/>
        <end position="1001"/>
    </location>
</feature>
<feature type="compositionally biased region" description="Gly residues" evidence="1">
    <location>
        <begin position="629"/>
        <end position="639"/>
    </location>
</feature>
<evidence type="ECO:0000256" key="1">
    <source>
        <dbReference type="SAM" id="MobiDB-lite"/>
    </source>
</evidence>
<feature type="region of interest" description="Disordered" evidence="1">
    <location>
        <begin position="1559"/>
        <end position="1580"/>
    </location>
</feature>
<dbReference type="EMBL" id="BNCO01000004">
    <property type="protein sequence ID" value="GIL47289.1"/>
    <property type="molecule type" value="Genomic_DNA"/>
</dbReference>
<feature type="region of interest" description="Disordered" evidence="1">
    <location>
        <begin position="219"/>
        <end position="278"/>
    </location>
</feature>
<feature type="region of interest" description="Disordered" evidence="1">
    <location>
        <begin position="1373"/>
        <end position="1423"/>
    </location>
</feature>
<feature type="region of interest" description="Disordered" evidence="1">
    <location>
        <begin position="373"/>
        <end position="438"/>
    </location>
</feature>
<protein>
    <submittedName>
        <fullName evidence="2">Uncharacterized protein</fullName>
    </submittedName>
</protein>
<feature type="non-terminal residue" evidence="2">
    <location>
        <position position="1609"/>
    </location>
</feature>
<proteinExistence type="predicted"/>
<evidence type="ECO:0000313" key="3">
    <source>
        <dbReference type="Proteomes" id="UP000747399"/>
    </source>
</evidence>
<feature type="compositionally biased region" description="Polar residues" evidence="1">
    <location>
        <begin position="1438"/>
        <end position="1448"/>
    </location>
</feature>
<feature type="compositionally biased region" description="Acidic residues" evidence="1">
    <location>
        <begin position="219"/>
        <end position="246"/>
    </location>
</feature>
<feature type="region of interest" description="Disordered" evidence="1">
    <location>
        <begin position="1435"/>
        <end position="1485"/>
    </location>
</feature>
<keyword evidence="3" id="KW-1185">Reference proteome</keyword>
<comment type="caution">
    <text evidence="2">The sequence shown here is derived from an EMBL/GenBank/DDBJ whole genome shotgun (WGS) entry which is preliminary data.</text>
</comment>
<feature type="region of interest" description="Disordered" evidence="1">
    <location>
        <begin position="1116"/>
        <end position="1143"/>
    </location>
</feature>
<feature type="compositionally biased region" description="Low complexity" evidence="1">
    <location>
        <begin position="1008"/>
        <end position="1021"/>
    </location>
</feature>
<evidence type="ECO:0000313" key="2">
    <source>
        <dbReference type="EMBL" id="GIL47289.1"/>
    </source>
</evidence>
<feature type="compositionally biased region" description="Basic and acidic residues" evidence="1">
    <location>
        <begin position="1467"/>
        <end position="1480"/>
    </location>
</feature>
<feature type="compositionally biased region" description="Pro residues" evidence="1">
    <location>
        <begin position="424"/>
        <end position="437"/>
    </location>
</feature>
<sequence>DVAAAVTAAAAAAAAPHSPDMPAGSAPQVRGPAATSLNSQADVLHFLLRMVYKPRPQSAPGCARSPQPDNTTTGPSVTPSIPPSPPVASFNGGTHQFMSSSPPPSSSPSSRWTFDNCIRETLASVAALLLIGSGYVGAATRLLAAVPLASHLQRASLLDRMWALIGANSTWIRYLPCHAEIQDAAGKQVSLGGPEVELEMALGSRVNFLESQRFWLLGDEEEDLGEMEEDDGDEEMEEMEEDEDAEGAANEQVAGWGDGEEGEPDAEDQGSGDFDWNGAEEQPAAAAAAMDFEGEDEEDAQAALAALANAAIGSNGGGDGVGGVDMGGGQAMAMAVEAGIGNPDVPGVVGEAMAADVQLQQGQQIEGWNLDQLLQPPQVPPPQLPPEHGAEGPAAPPALQPPPQQQQQEQQQEAAAGAAGIAPAPAPAAVPMPPEFPRAPFVSEQEEQLVRQLSRGVQYLWSASTYSGTSDVSPSQFPSGNLCIRGPHPCRGFRSQPELVRHAEAVIEAVCLSCSKEVAAKGSQLPSLALRAGGAAAPPGSSEVWQTSLAALMAACASVAEVQRRAMAMVMAMPDVRARLAAAVAVAAELVQQGRTSLAAELILTAYGTPPHRCGGNGAEAADAMDVDGSGGSGGGGGDASSFAASSADPTESTATPLDSLDFKMTLSGQSALVWACAHLDRVVHLATGRARVCAVASVLSSQVASKCSAHAGPTTVVGACSHASSGPFFLNASAAFPAEEARALVPLMRSLPVTFLERCLTEVPLMLQPTDVARQLLLTSLGRPDPAMGREDMARALHQLMYFSKLSVGTRVGLRSAVDMSPLERELTGVSLLLTSLIRFIETPTPRALAVTGAGLRLGMELGVAGGVGAHQGEEEADGAAANVLAGWLGQQQPQHPEQEMEQEDAEEAIAIEGLHEQVGGQAAAAAVAAGINLQAAHLAAALGPEAGHEGCPGLVLEAGSGGAQGVDDMAEWEDMGESEEEESDGEGHSGRETGAEVKRGRGGSDPGDSSCGVDSVCSVGGKGGDADDTIMEDRQAAEPGPEGMAGGTEGAAPLSVVPLIHLDSQGVRRLRLAPSVLRELVSEAQMWGIMPRLRCGSLPGGSADAAEAATAPTACGGGGGLTDAPTGTTGSTDTAPGRGSSACVSWRRWPPELIACRRLPRLLADALRPEDAGVLGPLLARTTGALLSWDLPYAVVLAVHAARDLGPEALGESGADVAVSSLERLCQACSRYRFVRGMLRRHSSSELQPQAGGAELAGDVPTAAASTAIAGRGRRRRWQETAVPRRTTGSRGICSAGGGVPLQGWQLPPPRTSWCLAAELLVHCFAPYWRQRLSAAVLGMSAMVVGLPARDRVGPMAQLFLLAAVGAASPVPASAPEGQQRKQSAVALRLQQKLQEQQKQYQAEARGKDKDPSAPPPAESVVNLGAAGLLPASADPSFTTVSTGSSEGRREASAEGGPKGGDAAGRPETREVDAKEASRSAPCVGERDSLLHMLYDVAHPWQRLLYDLATAVWGDKLQLPPAAALGAPECPMDAAPTAGTSGTTAVAAATVGPMPLLLPQQPPSSPGDRPSSHAAMAGISVAEDTVPVPAASRQLLYSGAGVCEPRS</sequence>
<gene>
    <name evidence="2" type="ORF">Vafri_4142</name>
</gene>
<feature type="region of interest" description="Disordered" evidence="1">
    <location>
        <begin position="975"/>
        <end position="1030"/>
    </location>
</feature>
<feature type="region of interest" description="Disordered" evidence="1">
    <location>
        <begin position="57"/>
        <end position="111"/>
    </location>
</feature>
<reference evidence="2" key="1">
    <citation type="journal article" date="2021" name="Proc. Natl. Acad. Sci. U.S.A.">
        <title>Three genomes in the algal genus Volvox reveal the fate of a haploid sex-determining region after a transition to homothallism.</title>
        <authorList>
            <person name="Yamamoto K."/>
            <person name="Hamaji T."/>
            <person name="Kawai-Toyooka H."/>
            <person name="Matsuzaki R."/>
            <person name="Takahashi F."/>
            <person name="Nishimura Y."/>
            <person name="Kawachi M."/>
            <person name="Noguchi H."/>
            <person name="Minakuchi Y."/>
            <person name="Umen J.G."/>
            <person name="Toyoda A."/>
            <person name="Nozaki H."/>
        </authorList>
    </citation>
    <scope>NUCLEOTIDE SEQUENCE</scope>
    <source>
        <strain evidence="2">NIES-3780</strain>
    </source>
</reference>
<feature type="non-terminal residue" evidence="2">
    <location>
        <position position="1"/>
    </location>
</feature>
<feature type="compositionally biased region" description="Pro residues" evidence="1">
    <location>
        <begin position="394"/>
        <end position="404"/>
    </location>
</feature>
<feature type="region of interest" description="Disordered" evidence="1">
    <location>
        <begin position="11"/>
        <end position="34"/>
    </location>
</feature>
<dbReference type="PANTHER" id="PTHR24216">
    <property type="entry name" value="PAXILLIN-RELATED"/>
    <property type="match status" value="1"/>
</dbReference>
<organism evidence="2 3">
    <name type="scientific">Volvox africanus</name>
    <dbReference type="NCBI Taxonomy" id="51714"/>
    <lineage>
        <taxon>Eukaryota</taxon>
        <taxon>Viridiplantae</taxon>
        <taxon>Chlorophyta</taxon>
        <taxon>core chlorophytes</taxon>
        <taxon>Chlorophyceae</taxon>
        <taxon>CS clade</taxon>
        <taxon>Chlamydomonadales</taxon>
        <taxon>Volvocaceae</taxon>
        <taxon>Volvox</taxon>
    </lineage>
</organism>